<dbReference type="PANTHER" id="PTHR19288:SF93">
    <property type="entry name" value="FI11325P-RELATED"/>
    <property type="match status" value="1"/>
</dbReference>
<dbReference type="InterPro" id="IPR006357">
    <property type="entry name" value="HAD-SF_hydro_IIA"/>
</dbReference>
<evidence type="ECO:0000313" key="1">
    <source>
        <dbReference type="EMBL" id="EGR32567.1"/>
    </source>
</evidence>
<proteinExistence type="predicted"/>
<dbReference type="SUPFAM" id="SSF56784">
    <property type="entry name" value="HAD-like"/>
    <property type="match status" value="1"/>
</dbReference>
<dbReference type="InterPro" id="IPR006353">
    <property type="entry name" value="HAD-SF_hydro_IIA_CECR5"/>
</dbReference>
<dbReference type="OMA" id="HDKRMLV"/>
<dbReference type="EMBL" id="GL983622">
    <property type="protein sequence ID" value="EGR32567.1"/>
    <property type="molecule type" value="Genomic_DNA"/>
</dbReference>
<dbReference type="AlphaFoldDB" id="G0QQD8"/>
<reference evidence="1 2" key="1">
    <citation type="submission" date="2011-07" db="EMBL/GenBank/DDBJ databases">
        <authorList>
            <person name="Coyne R."/>
            <person name="Brami D."/>
            <person name="Johnson J."/>
            <person name="Hostetler J."/>
            <person name="Hannick L."/>
            <person name="Clark T."/>
            <person name="Cassidy-Hanley D."/>
            <person name="Inman J."/>
        </authorList>
    </citation>
    <scope>NUCLEOTIDE SEQUENCE [LARGE SCALE GENOMIC DNA]</scope>
    <source>
        <strain evidence="1 2">G5</strain>
    </source>
</reference>
<dbReference type="GO" id="GO:0005737">
    <property type="term" value="C:cytoplasm"/>
    <property type="evidence" value="ECO:0007669"/>
    <property type="project" value="TreeGrafter"/>
</dbReference>
<keyword evidence="2" id="KW-1185">Reference proteome</keyword>
<dbReference type="NCBIfam" id="TIGR01456">
    <property type="entry name" value="CECR5"/>
    <property type="match status" value="1"/>
</dbReference>
<organism evidence="1 2">
    <name type="scientific">Ichthyophthirius multifiliis</name>
    <name type="common">White spot disease agent</name>
    <name type="synonym">Ich</name>
    <dbReference type="NCBI Taxonomy" id="5932"/>
    <lineage>
        <taxon>Eukaryota</taxon>
        <taxon>Sar</taxon>
        <taxon>Alveolata</taxon>
        <taxon>Ciliophora</taxon>
        <taxon>Intramacronucleata</taxon>
        <taxon>Oligohymenophorea</taxon>
        <taxon>Hymenostomatida</taxon>
        <taxon>Ophryoglenina</taxon>
        <taxon>Ichthyophthirius</taxon>
    </lineage>
</organism>
<dbReference type="InterPro" id="IPR036412">
    <property type="entry name" value="HAD-like_sf"/>
</dbReference>
<dbReference type="Proteomes" id="UP000008983">
    <property type="component" value="Unassembled WGS sequence"/>
</dbReference>
<dbReference type="GO" id="GO:0016791">
    <property type="term" value="F:phosphatase activity"/>
    <property type="evidence" value="ECO:0007669"/>
    <property type="project" value="TreeGrafter"/>
</dbReference>
<dbReference type="Gene3D" id="3.40.50.1000">
    <property type="entry name" value="HAD superfamily/HAD-like"/>
    <property type="match status" value="2"/>
</dbReference>
<protein>
    <submittedName>
        <fullName evidence="1">Uncharacterized protein</fullName>
    </submittedName>
</protein>
<dbReference type="Pfam" id="PF13242">
    <property type="entry name" value="Hydrolase_like"/>
    <property type="match status" value="1"/>
</dbReference>
<sequence>MNKKKVPVIVSDIDGVLKLQNSAIPQAINGLKVIRKPLNEIDSQNFPDDNIKLPFYLLTNRGNITTQSQIIQVNEAFNLNSKEEMLEPKDVILNYAALVDKLKDFKDKLILLVTGQADEQGIRDGTEIIQEAGYTNYITVEEYITITPFCVQQSRRTKEHIQKKSQIVKDRLGLKDDEIGQPLQCHGIFIMANPKQWEEAIQIILDLLSTENGKIANQIPEIGPEKHIPIFCSYGDLLVKSPYLLPRIICGGFVMALKAVYKGIYKRELDINMYGKPEIHHFEFAQEHGKQYVDENHEISQYYMIGDNPHTDIRGANNIGWVSILVRTGVFQGDENDPIYPARYVVDDFTEAIKLIFQLENIQYLWKNI</sequence>
<accession>G0QQD8</accession>
<gene>
    <name evidence="1" type="ORF">IMG5_077480</name>
</gene>
<dbReference type="RefSeq" id="XP_004036553.1">
    <property type="nucleotide sequence ID" value="XM_004036505.1"/>
</dbReference>
<dbReference type="Pfam" id="PF13344">
    <property type="entry name" value="Hydrolase_6"/>
    <property type="match status" value="1"/>
</dbReference>
<dbReference type="STRING" id="857967.G0QQD8"/>
<dbReference type="InterPro" id="IPR023214">
    <property type="entry name" value="HAD_sf"/>
</dbReference>
<dbReference type="GeneID" id="14908729"/>
<dbReference type="InParanoid" id="G0QQD8"/>
<dbReference type="OrthoDB" id="10251048at2759"/>
<evidence type="ECO:0000313" key="2">
    <source>
        <dbReference type="Proteomes" id="UP000008983"/>
    </source>
</evidence>
<dbReference type="PANTHER" id="PTHR19288">
    <property type="entry name" value="4-NITROPHENYLPHOSPHATASE-RELATED"/>
    <property type="match status" value="1"/>
</dbReference>
<name>G0QQD8_ICHMU</name>
<dbReference type="eggNOG" id="KOG1618">
    <property type="taxonomic scope" value="Eukaryota"/>
</dbReference>